<proteinExistence type="predicted"/>
<name>A0A8J2YCK4_9BACL</name>
<dbReference type="RefSeq" id="WP_188646576.1">
    <property type="nucleotide sequence ID" value="NZ_BMHQ01000002.1"/>
</dbReference>
<dbReference type="EMBL" id="BMHQ01000002">
    <property type="protein sequence ID" value="GGE08932.1"/>
    <property type="molecule type" value="Genomic_DNA"/>
</dbReference>
<reference evidence="1" key="2">
    <citation type="submission" date="2020-09" db="EMBL/GenBank/DDBJ databases">
        <authorList>
            <person name="Sun Q."/>
            <person name="Zhou Y."/>
        </authorList>
    </citation>
    <scope>NUCLEOTIDE SEQUENCE</scope>
    <source>
        <strain evidence="1">CGMCC 1.15179</strain>
    </source>
</reference>
<dbReference type="AlphaFoldDB" id="A0A8J2YCK4"/>
<evidence type="ECO:0000313" key="1">
    <source>
        <dbReference type="EMBL" id="GGE08932.1"/>
    </source>
</evidence>
<organism evidence="1 2">
    <name type="scientific">Marinithermofilum abyssi</name>
    <dbReference type="NCBI Taxonomy" id="1571185"/>
    <lineage>
        <taxon>Bacteria</taxon>
        <taxon>Bacillati</taxon>
        <taxon>Bacillota</taxon>
        <taxon>Bacilli</taxon>
        <taxon>Bacillales</taxon>
        <taxon>Thermoactinomycetaceae</taxon>
        <taxon>Marinithermofilum</taxon>
    </lineage>
</organism>
<sequence length="90" mass="10272">MSRDYTRVVGELIEAYEDAYSQEGVYSLERAANIADSHQDIELGIRARKGLISNATFSGMADRALSRIRRAKRRGFWNGRPKRHFDVLSP</sequence>
<gene>
    <name evidence="1" type="ORF">GCM10011571_07810</name>
</gene>
<reference evidence="1" key="1">
    <citation type="journal article" date="2014" name="Int. J. Syst. Evol. Microbiol.">
        <title>Complete genome sequence of Corynebacterium casei LMG S-19264T (=DSM 44701T), isolated from a smear-ripened cheese.</title>
        <authorList>
            <consortium name="US DOE Joint Genome Institute (JGI-PGF)"/>
            <person name="Walter F."/>
            <person name="Albersmeier A."/>
            <person name="Kalinowski J."/>
            <person name="Ruckert C."/>
        </authorList>
    </citation>
    <scope>NUCLEOTIDE SEQUENCE</scope>
    <source>
        <strain evidence="1">CGMCC 1.15179</strain>
    </source>
</reference>
<accession>A0A8J2YCK4</accession>
<protein>
    <submittedName>
        <fullName evidence="1">Uncharacterized protein</fullName>
    </submittedName>
</protein>
<comment type="caution">
    <text evidence="1">The sequence shown here is derived from an EMBL/GenBank/DDBJ whole genome shotgun (WGS) entry which is preliminary data.</text>
</comment>
<evidence type="ECO:0000313" key="2">
    <source>
        <dbReference type="Proteomes" id="UP000625210"/>
    </source>
</evidence>
<keyword evidence="2" id="KW-1185">Reference proteome</keyword>
<dbReference type="Proteomes" id="UP000625210">
    <property type="component" value="Unassembled WGS sequence"/>
</dbReference>